<dbReference type="Pfam" id="PF01177">
    <property type="entry name" value="Asp_Glu_race"/>
    <property type="match status" value="1"/>
</dbReference>
<sequence length="276" mass="30326">MSAAPVRFTSGGRGYDTRNCASVTKEAAMEKLGVIGGMGAEATSYYYDQVVRHTAAACDQEHIDMVVLSKSTMPDRTLAIKTGEHAKLLATMKECAQALESLGCAHIAIPCNTSHYFYDQIQSFTKVPIIHMPRESVRYALAGAVMGECEFDPNLSMPAEPVHKIGIMGTDGTVGAGVYGRECEAAGVEVVYPSEKRQNDVMSLIYDDVKAGREPDMDKFDRVMWEFARSGCDRVILACTELSVLQKYREMPEITLDAMDVLVRESIIRSGAPYRL</sequence>
<dbReference type="KEGG" id="caer:CSV91_01340"/>
<dbReference type="InterPro" id="IPR001920">
    <property type="entry name" value="Asp/Glu_race"/>
</dbReference>
<dbReference type="Proteomes" id="UP000225608">
    <property type="component" value="Chromosome"/>
</dbReference>
<dbReference type="SUPFAM" id="SSF53681">
    <property type="entry name" value="Aspartate/glutamate racemase"/>
    <property type="match status" value="2"/>
</dbReference>
<reference evidence="1 2" key="1">
    <citation type="submission" date="2017-10" db="EMBL/GenBank/DDBJ databases">
        <title>Complete genome sequence of Collinsella aerofaciens isolated from the gut of a healthy adult Indian.</title>
        <authorList>
            <person name="Bag S."/>
            <person name="Ghosh T.S."/>
            <person name="Das B."/>
        </authorList>
    </citation>
    <scope>NUCLEOTIDE SEQUENCE [LARGE SCALE GENOMIC DNA]</scope>
    <source>
        <strain evidence="2">indica</strain>
    </source>
</reference>
<dbReference type="InterPro" id="IPR015942">
    <property type="entry name" value="Asp/Glu/hydantoin_racemase"/>
</dbReference>
<gene>
    <name evidence="1" type="ORF">CSV91_01340</name>
</gene>
<dbReference type="AlphaFoldDB" id="A0A2D1TVF4"/>
<proteinExistence type="predicted"/>
<dbReference type="EMBL" id="CP024160">
    <property type="protein sequence ID" value="ATP53296.1"/>
    <property type="molecule type" value="Genomic_DNA"/>
</dbReference>
<dbReference type="Gene3D" id="3.40.50.1860">
    <property type="match status" value="2"/>
</dbReference>
<dbReference type="PANTHER" id="PTHR21198:SF7">
    <property type="entry name" value="ASPARTATE-GLUTAMATE RACEMASE FAMILY"/>
    <property type="match status" value="1"/>
</dbReference>
<protein>
    <submittedName>
        <fullName evidence="1">Aspartate/glutamate racemase family protein</fullName>
    </submittedName>
</protein>
<dbReference type="PROSITE" id="PS00924">
    <property type="entry name" value="ASP_GLU_RACEMASE_2"/>
    <property type="match status" value="1"/>
</dbReference>
<dbReference type="InterPro" id="IPR033134">
    <property type="entry name" value="Asp/Glu_racemase_AS_2"/>
</dbReference>
<name>A0A2D1TVF4_9ACTN</name>
<evidence type="ECO:0000313" key="1">
    <source>
        <dbReference type="EMBL" id="ATP53296.1"/>
    </source>
</evidence>
<accession>A0A2D1TVF4</accession>
<dbReference type="GO" id="GO:0047661">
    <property type="term" value="F:amino-acid racemase activity"/>
    <property type="evidence" value="ECO:0007669"/>
    <property type="project" value="InterPro"/>
</dbReference>
<organism evidence="1 2">
    <name type="scientific">Collinsella aerofaciens</name>
    <dbReference type="NCBI Taxonomy" id="74426"/>
    <lineage>
        <taxon>Bacteria</taxon>
        <taxon>Bacillati</taxon>
        <taxon>Actinomycetota</taxon>
        <taxon>Coriobacteriia</taxon>
        <taxon>Coriobacteriales</taxon>
        <taxon>Coriobacteriaceae</taxon>
        <taxon>Collinsella</taxon>
    </lineage>
</organism>
<evidence type="ECO:0000313" key="2">
    <source>
        <dbReference type="Proteomes" id="UP000225608"/>
    </source>
</evidence>
<dbReference type="PANTHER" id="PTHR21198">
    <property type="entry name" value="GLUTAMATE RACEMASE"/>
    <property type="match status" value="1"/>
</dbReference>